<protein>
    <submittedName>
        <fullName evidence="3">Pyruvate dehydrogenase subunit beta</fullName>
    </submittedName>
</protein>
<dbReference type="AlphaFoldDB" id="A0A921TCG1"/>
<proteinExistence type="predicted"/>
<feature type="signal peptide" evidence="2">
    <location>
        <begin position="1"/>
        <end position="35"/>
    </location>
</feature>
<dbReference type="EMBL" id="APKE01000023">
    <property type="protein sequence ID" value="KAF0675628.1"/>
    <property type="molecule type" value="Genomic_DNA"/>
</dbReference>
<comment type="caution">
    <text evidence="3">The sequence shown here is derived from an EMBL/GenBank/DDBJ whole genome shotgun (WGS) entry which is preliminary data.</text>
</comment>
<feature type="region of interest" description="Disordered" evidence="1">
    <location>
        <begin position="39"/>
        <end position="88"/>
    </location>
</feature>
<sequence>MTGGRITNLWNMIMHRAILALPAIVLLAACQPAMNGARTAATPRADMPPAAPQAPPAPAPAQVVKAPAPPASARTAAALDTTTPEQKAAAARKPAADAERLLGETVASLGDATRPGLWIRTPLADAAGSGRVEDAASGKSAMVELIPLDGPDTAGSEISLAALRVLEIGLTDLPTLKVYAQ</sequence>
<dbReference type="Proteomes" id="UP000698242">
    <property type="component" value="Unassembled WGS sequence"/>
</dbReference>
<evidence type="ECO:0000256" key="1">
    <source>
        <dbReference type="SAM" id="MobiDB-lite"/>
    </source>
</evidence>
<gene>
    <name evidence="3" type="ORF">PMES_01960</name>
</gene>
<feature type="compositionally biased region" description="Low complexity" evidence="1">
    <location>
        <begin position="60"/>
        <end position="88"/>
    </location>
</feature>
<keyword evidence="2" id="KW-0732">Signal</keyword>
<dbReference type="PROSITE" id="PS51257">
    <property type="entry name" value="PROKAR_LIPOPROTEIN"/>
    <property type="match status" value="1"/>
</dbReference>
<keyword evidence="4" id="KW-1185">Reference proteome</keyword>
<reference evidence="3" key="1">
    <citation type="submission" date="2013-03" db="EMBL/GenBank/DDBJ databases">
        <title>Genome Sequence of the Profundibacterium mesophilum strain KAUST100406-0324T from Red Sea, a novel genus in the family Rhodobacteraceae.</title>
        <authorList>
            <person name="Essack M."/>
            <person name="Alam I."/>
            <person name="Lafi F."/>
            <person name="Alawi W."/>
            <person name="Kamanu F."/>
            <person name="Al-Suwailem A."/>
            <person name="Lee O.O."/>
            <person name="Xu Y."/>
            <person name="Bajic V."/>
            <person name="Qian P.-Y."/>
            <person name="Archer J."/>
        </authorList>
    </citation>
    <scope>NUCLEOTIDE SEQUENCE</scope>
    <source>
        <strain evidence="3">KAUST100406-0324</strain>
    </source>
</reference>
<feature type="compositionally biased region" description="Pro residues" evidence="1">
    <location>
        <begin position="49"/>
        <end position="59"/>
    </location>
</feature>
<feature type="chain" id="PRO_5037611287" evidence="2">
    <location>
        <begin position="36"/>
        <end position="181"/>
    </location>
</feature>
<evidence type="ECO:0000256" key="2">
    <source>
        <dbReference type="SAM" id="SignalP"/>
    </source>
</evidence>
<organism evidence="3 4">
    <name type="scientific">Profundibacterium mesophilum KAUST100406-0324</name>
    <dbReference type="NCBI Taxonomy" id="1037889"/>
    <lineage>
        <taxon>Bacteria</taxon>
        <taxon>Pseudomonadati</taxon>
        <taxon>Pseudomonadota</taxon>
        <taxon>Alphaproteobacteria</taxon>
        <taxon>Rhodobacterales</taxon>
        <taxon>Roseobacteraceae</taxon>
        <taxon>Profundibacterium</taxon>
    </lineage>
</organism>
<evidence type="ECO:0000313" key="4">
    <source>
        <dbReference type="Proteomes" id="UP000698242"/>
    </source>
</evidence>
<keyword evidence="3" id="KW-0670">Pyruvate</keyword>
<evidence type="ECO:0000313" key="3">
    <source>
        <dbReference type="EMBL" id="KAF0675628.1"/>
    </source>
</evidence>
<accession>A0A921TCG1</accession>
<name>A0A921TCG1_9RHOB</name>